<gene>
    <name evidence="1" type="ORF">B0O44_1141</name>
</gene>
<dbReference type="EMBL" id="QKLU01000014">
    <property type="protein sequence ID" value="PYF68368.1"/>
    <property type="molecule type" value="Genomic_DNA"/>
</dbReference>
<dbReference type="Proteomes" id="UP000248198">
    <property type="component" value="Unassembled WGS sequence"/>
</dbReference>
<proteinExistence type="predicted"/>
<organism evidence="1 2">
    <name type="scientific">Pedobacter nutrimenti</name>
    <dbReference type="NCBI Taxonomy" id="1241337"/>
    <lineage>
        <taxon>Bacteria</taxon>
        <taxon>Pseudomonadati</taxon>
        <taxon>Bacteroidota</taxon>
        <taxon>Sphingobacteriia</taxon>
        <taxon>Sphingobacteriales</taxon>
        <taxon>Sphingobacteriaceae</taxon>
        <taxon>Pedobacter</taxon>
    </lineage>
</organism>
<accession>A0A318UK08</accession>
<evidence type="ECO:0000313" key="1">
    <source>
        <dbReference type="EMBL" id="PYF68368.1"/>
    </source>
</evidence>
<protein>
    <submittedName>
        <fullName evidence="1">Uncharacterized protein</fullName>
    </submittedName>
</protein>
<name>A0A318UK08_9SPHI</name>
<reference evidence="1 2" key="1">
    <citation type="submission" date="2018-06" db="EMBL/GenBank/DDBJ databases">
        <title>Genomic Encyclopedia of Archaeal and Bacterial Type Strains, Phase II (KMG-II): from individual species to whole genera.</title>
        <authorList>
            <person name="Goeker M."/>
        </authorList>
    </citation>
    <scope>NUCLEOTIDE SEQUENCE [LARGE SCALE GENOMIC DNA]</scope>
    <source>
        <strain evidence="1 2">DSM 27372</strain>
    </source>
</reference>
<evidence type="ECO:0000313" key="2">
    <source>
        <dbReference type="Proteomes" id="UP000248198"/>
    </source>
</evidence>
<dbReference type="OrthoDB" id="850138at2"/>
<comment type="caution">
    <text evidence="1">The sequence shown here is derived from an EMBL/GenBank/DDBJ whole genome shotgun (WGS) entry which is preliminary data.</text>
</comment>
<dbReference type="RefSeq" id="WP_146229906.1">
    <property type="nucleotide sequence ID" value="NZ_QKLU01000014.1"/>
</dbReference>
<dbReference type="AlphaFoldDB" id="A0A318UK08"/>
<sequence>MKLSTLFIVVAIVVALGTITAYNFSLRASYAKGEYKNRFSDMEFTELKSLNEFYVEGANLITVHVEPGIKEGLWIKNKLKEKLKVTAKGQTLILEPSDYAKANGLWSGIDEIILVTNDLKKLKASPYFNEEQVRSHRFPNYGEILLKGFKGNAFELQLGDYTSVSMEKCDVGAFSAWIGGEENGNASLTINADNQIKTADLNIPGESRVSLINPKITKTSYNLSDKATVLLNGSTLQQIKR</sequence>
<keyword evidence="2" id="KW-1185">Reference proteome</keyword>